<dbReference type="PROSITE" id="PS51257">
    <property type="entry name" value="PROKAR_LIPOPROTEIN"/>
    <property type="match status" value="1"/>
</dbReference>
<dbReference type="InterPro" id="IPR001424">
    <property type="entry name" value="SOD_Cu_Zn_dom"/>
</dbReference>
<feature type="compositionally biased region" description="Acidic residues" evidence="2">
    <location>
        <begin position="26"/>
        <end position="41"/>
    </location>
</feature>
<name>A0ABP3GXK4_9LACT</name>
<comment type="similarity">
    <text evidence="1">Belongs to the Cu-Zn superoxide dismutase family.</text>
</comment>
<evidence type="ECO:0000313" key="4">
    <source>
        <dbReference type="EMBL" id="GAA0356060.1"/>
    </source>
</evidence>
<dbReference type="RefSeq" id="WP_343753920.1">
    <property type="nucleotide sequence ID" value="NZ_BAAACW010000039.1"/>
</dbReference>
<accession>A0ABP3GXK4</accession>
<protein>
    <recommendedName>
        <fullName evidence="3">Superoxide dismutase copper/zinc binding domain-containing protein</fullName>
    </recommendedName>
</protein>
<dbReference type="InterPro" id="IPR036423">
    <property type="entry name" value="SOD-like_Cu/Zn_dom_sf"/>
</dbReference>
<feature type="region of interest" description="Disordered" evidence="2">
    <location>
        <begin position="26"/>
        <end position="53"/>
    </location>
</feature>
<dbReference type="Gene3D" id="2.60.40.200">
    <property type="entry name" value="Superoxide dismutase, copper/zinc binding domain"/>
    <property type="match status" value="1"/>
</dbReference>
<reference evidence="5" key="1">
    <citation type="journal article" date="2019" name="Int. J. Syst. Evol. Microbiol.">
        <title>The Global Catalogue of Microorganisms (GCM) 10K type strain sequencing project: providing services to taxonomists for standard genome sequencing and annotation.</title>
        <authorList>
            <consortium name="The Broad Institute Genomics Platform"/>
            <consortium name="The Broad Institute Genome Sequencing Center for Infectious Disease"/>
            <person name="Wu L."/>
            <person name="Ma J."/>
        </authorList>
    </citation>
    <scope>NUCLEOTIDE SEQUENCE [LARGE SCALE GENOMIC DNA]</scope>
    <source>
        <strain evidence="5">JCM 12662</strain>
    </source>
</reference>
<sequence length="209" mass="22218">MLKRKIIVATGLMLLTAACTDGEVDQLEESGQEEAGNDTEGSDGGLNLEEGGTDEEMTSVTAEMYNTNSERVGTAIFDEGDEGVTLTLNLEDIPAGEYGMHIHKVGQATPPSFEDAGGHFNPTDAEHGFDNEAGHHLGDLPNLEVPENGIVNLVLDIPDVTLLPDEDYTLATEEGTSLIIHTEADDYETDPSGDSGERMIGGVIFAPQN</sequence>
<proteinExistence type="inferred from homology"/>
<dbReference type="PANTHER" id="PTHR10003">
    <property type="entry name" value="SUPEROXIDE DISMUTASE CU-ZN -RELATED"/>
    <property type="match status" value="1"/>
</dbReference>
<feature type="domain" description="Superoxide dismutase copper/zinc binding" evidence="3">
    <location>
        <begin position="73"/>
        <end position="204"/>
    </location>
</feature>
<evidence type="ECO:0000259" key="3">
    <source>
        <dbReference type="Pfam" id="PF00080"/>
    </source>
</evidence>
<comment type="caution">
    <text evidence="4">The sequence shown here is derived from an EMBL/GenBank/DDBJ whole genome shotgun (WGS) entry which is preliminary data.</text>
</comment>
<dbReference type="CDD" id="cd00305">
    <property type="entry name" value="Cu-Zn_Superoxide_Dismutase"/>
    <property type="match status" value="1"/>
</dbReference>
<evidence type="ECO:0000313" key="5">
    <source>
        <dbReference type="Proteomes" id="UP001501166"/>
    </source>
</evidence>
<evidence type="ECO:0000256" key="1">
    <source>
        <dbReference type="ARBA" id="ARBA00010457"/>
    </source>
</evidence>
<keyword evidence="5" id="KW-1185">Reference proteome</keyword>
<dbReference type="InterPro" id="IPR024134">
    <property type="entry name" value="SOD_Cu/Zn_/chaperone"/>
</dbReference>
<dbReference type="EMBL" id="BAAACW010000039">
    <property type="protein sequence ID" value="GAA0356060.1"/>
    <property type="molecule type" value="Genomic_DNA"/>
</dbReference>
<organism evidence="4 5">
    <name type="scientific">Alkalibacterium iburiense</name>
    <dbReference type="NCBI Taxonomy" id="290589"/>
    <lineage>
        <taxon>Bacteria</taxon>
        <taxon>Bacillati</taxon>
        <taxon>Bacillota</taxon>
        <taxon>Bacilli</taxon>
        <taxon>Lactobacillales</taxon>
        <taxon>Carnobacteriaceae</taxon>
        <taxon>Alkalibacterium</taxon>
    </lineage>
</organism>
<dbReference type="Pfam" id="PF00080">
    <property type="entry name" value="Sod_Cu"/>
    <property type="match status" value="1"/>
</dbReference>
<dbReference type="SUPFAM" id="SSF49329">
    <property type="entry name" value="Cu,Zn superoxide dismutase-like"/>
    <property type="match status" value="1"/>
</dbReference>
<dbReference type="Proteomes" id="UP001501166">
    <property type="component" value="Unassembled WGS sequence"/>
</dbReference>
<evidence type="ECO:0000256" key="2">
    <source>
        <dbReference type="SAM" id="MobiDB-lite"/>
    </source>
</evidence>
<gene>
    <name evidence="4" type="ORF">GCM10008932_06290</name>
</gene>